<feature type="transmembrane region" description="Helical" evidence="1">
    <location>
        <begin position="452"/>
        <end position="475"/>
    </location>
</feature>
<feature type="transmembrane region" description="Helical" evidence="1">
    <location>
        <begin position="487"/>
        <end position="509"/>
    </location>
</feature>
<feature type="transmembrane region" description="Helical" evidence="1">
    <location>
        <begin position="55"/>
        <end position="81"/>
    </location>
</feature>
<gene>
    <name evidence="2" type="ORF">J2Y69_000054</name>
</gene>
<name>A0ABU1S776_9MICO</name>
<reference evidence="2 3" key="1">
    <citation type="submission" date="2023-07" db="EMBL/GenBank/DDBJ databases">
        <title>Sorghum-associated microbial communities from plants grown in Nebraska, USA.</title>
        <authorList>
            <person name="Schachtman D."/>
        </authorList>
    </citation>
    <scope>NUCLEOTIDE SEQUENCE [LARGE SCALE GENOMIC DNA]</scope>
    <source>
        <strain evidence="2 3">2980</strain>
    </source>
</reference>
<evidence type="ECO:0000313" key="2">
    <source>
        <dbReference type="EMBL" id="MDR6865472.1"/>
    </source>
</evidence>
<proteinExistence type="predicted"/>
<feature type="transmembrane region" description="Helical" evidence="1">
    <location>
        <begin position="406"/>
        <end position="432"/>
    </location>
</feature>
<evidence type="ECO:0000313" key="3">
    <source>
        <dbReference type="Proteomes" id="UP001259347"/>
    </source>
</evidence>
<accession>A0ABU1S776</accession>
<feature type="transmembrane region" description="Helical" evidence="1">
    <location>
        <begin position="134"/>
        <end position="162"/>
    </location>
</feature>
<keyword evidence="1" id="KW-0472">Membrane</keyword>
<feature type="transmembrane region" description="Helical" evidence="1">
    <location>
        <begin position="274"/>
        <end position="295"/>
    </location>
</feature>
<keyword evidence="1" id="KW-1133">Transmembrane helix</keyword>
<feature type="transmembrane region" description="Helical" evidence="1">
    <location>
        <begin position="327"/>
        <end position="345"/>
    </location>
</feature>
<dbReference type="Proteomes" id="UP001259347">
    <property type="component" value="Unassembled WGS sequence"/>
</dbReference>
<keyword evidence="3" id="KW-1185">Reference proteome</keyword>
<feature type="transmembrane region" description="Helical" evidence="1">
    <location>
        <begin position="207"/>
        <end position="226"/>
    </location>
</feature>
<sequence>MVARILRLRAMLLVGALRGDRARILRMVLALVLTIAATAVAVVAVHSLGTGTVTVARAVMVLGGSAIVLGFFLAPVLAGTVDQLDPRRFVVFGVDERRMPGTLALAALVSVPSIALLAVQITAAITAISLGAPWVVAVLGALLSLVTSVLAARVGMALSALLLPERRSRELTGLFALAVLVVAVPVGVFVASLRWEGAAPETLAGTAAVLGFTPLGAATAFPLLAAAGDVAGAWASAAVAVLTAAGVGLAWTWLVRRALTRTERPTAVRERPGLGWFALLPSNAFGAIAARSLVYWLRDRRYLMNVVIVPIAGILTAVPLVVAGVPLPLAAALPVPVMALFFGWLPHNDVAYDSTALWTHVASGVRGLPDRLGRLVPIVLIAVPALAVAVSVTLAVIGRWSLLPTFIGVSFSLLLCGLGLSCITSVVTPYAVSRPGDSPFQQPQRAASRGAIGQAVTLVGAIVLSGPAIVLGWFALTEPPASVTAPLWVGLVTGVVVLVVGAVVGGRIYERGGERLMEFVETA</sequence>
<keyword evidence="1" id="KW-0812">Transmembrane</keyword>
<feature type="transmembrane region" description="Helical" evidence="1">
    <location>
        <begin position="174"/>
        <end position="195"/>
    </location>
</feature>
<feature type="transmembrane region" description="Helical" evidence="1">
    <location>
        <begin position="302"/>
        <end position="321"/>
    </location>
</feature>
<feature type="transmembrane region" description="Helical" evidence="1">
    <location>
        <begin position="28"/>
        <end position="49"/>
    </location>
</feature>
<organism evidence="2 3">
    <name type="scientific">Microbacterium resistens</name>
    <dbReference type="NCBI Taxonomy" id="156977"/>
    <lineage>
        <taxon>Bacteria</taxon>
        <taxon>Bacillati</taxon>
        <taxon>Actinomycetota</taxon>
        <taxon>Actinomycetes</taxon>
        <taxon>Micrococcales</taxon>
        <taxon>Microbacteriaceae</taxon>
        <taxon>Microbacterium</taxon>
    </lineage>
</organism>
<feature type="transmembrane region" description="Helical" evidence="1">
    <location>
        <begin position="375"/>
        <end position="400"/>
    </location>
</feature>
<comment type="caution">
    <text evidence="2">The sequence shown here is derived from an EMBL/GenBank/DDBJ whole genome shotgun (WGS) entry which is preliminary data.</text>
</comment>
<feature type="transmembrane region" description="Helical" evidence="1">
    <location>
        <begin position="102"/>
        <end position="128"/>
    </location>
</feature>
<dbReference type="RefSeq" id="WP_310016477.1">
    <property type="nucleotide sequence ID" value="NZ_JAVDUM010000001.1"/>
</dbReference>
<evidence type="ECO:0000256" key="1">
    <source>
        <dbReference type="SAM" id="Phobius"/>
    </source>
</evidence>
<protein>
    <submittedName>
        <fullName evidence="2">ABC-2 type transport system permease protein</fullName>
    </submittedName>
</protein>
<feature type="transmembrane region" description="Helical" evidence="1">
    <location>
        <begin position="233"/>
        <end position="254"/>
    </location>
</feature>
<dbReference type="EMBL" id="JAVDUM010000001">
    <property type="protein sequence ID" value="MDR6865472.1"/>
    <property type="molecule type" value="Genomic_DNA"/>
</dbReference>